<dbReference type="EMBL" id="JARPUR010000005">
    <property type="protein sequence ID" value="KAK4876403.1"/>
    <property type="molecule type" value="Genomic_DNA"/>
</dbReference>
<reference evidence="3" key="1">
    <citation type="submission" date="2023-01" db="EMBL/GenBank/DDBJ databases">
        <title>Key to firefly adult light organ development and bioluminescence: homeobox transcription factors regulate luciferase expression and transportation to peroxisome.</title>
        <authorList>
            <person name="Fu X."/>
        </authorList>
    </citation>
    <scope>NUCLEOTIDE SEQUENCE [LARGE SCALE GENOMIC DNA]</scope>
</reference>
<organism evidence="2 3">
    <name type="scientific">Aquatica leii</name>
    <dbReference type="NCBI Taxonomy" id="1421715"/>
    <lineage>
        <taxon>Eukaryota</taxon>
        <taxon>Metazoa</taxon>
        <taxon>Ecdysozoa</taxon>
        <taxon>Arthropoda</taxon>
        <taxon>Hexapoda</taxon>
        <taxon>Insecta</taxon>
        <taxon>Pterygota</taxon>
        <taxon>Neoptera</taxon>
        <taxon>Endopterygota</taxon>
        <taxon>Coleoptera</taxon>
        <taxon>Polyphaga</taxon>
        <taxon>Elateriformia</taxon>
        <taxon>Elateroidea</taxon>
        <taxon>Lampyridae</taxon>
        <taxon>Luciolinae</taxon>
        <taxon>Aquatica</taxon>
    </lineage>
</organism>
<dbReference type="Proteomes" id="UP001353858">
    <property type="component" value="Unassembled WGS sequence"/>
</dbReference>
<name>A0AAN7SMM4_9COLE</name>
<evidence type="ECO:0000313" key="3">
    <source>
        <dbReference type="Proteomes" id="UP001353858"/>
    </source>
</evidence>
<accession>A0AAN7SMM4</accession>
<feature type="compositionally biased region" description="Acidic residues" evidence="1">
    <location>
        <begin position="141"/>
        <end position="155"/>
    </location>
</feature>
<comment type="caution">
    <text evidence="2">The sequence shown here is derived from an EMBL/GenBank/DDBJ whole genome shotgun (WGS) entry which is preliminary data.</text>
</comment>
<sequence>MNNDSEWESDDDVPLAQLKLGQNDDVWTCDVAYCNHPGTFPETVGPNISNTIKTPTEIFLKLFSETLLDKIVFETIYKNGGNKNNFRSTNAEKMKAFLVRCCNMVSGSRKKSVKFSDPDFAQTVMEWYNKHESEVSSSEHDSEDNEDFIPEELDTELSSSDSKDEISELYLLPINEDVQHETVMVEKNGFK</sequence>
<evidence type="ECO:0008006" key="4">
    <source>
        <dbReference type="Google" id="ProtNLM"/>
    </source>
</evidence>
<dbReference type="AlphaFoldDB" id="A0AAN7SMM4"/>
<keyword evidence="3" id="KW-1185">Reference proteome</keyword>
<protein>
    <recommendedName>
        <fullName evidence="4">PiggyBac transposable element-derived protein domain-containing protein</fullName>
    </recommendedName>
</protein>
<evidence type="ECO:0000256" key="1">
    <source>
        <dbReference type="SAM" id="MobiDB-lite"/>
    </source>
</evidence>
<evidence type="ECO:0000313" key="2">
    <source>
        <dbReference type="EMBL" id="KAK4876403.1"/>
    </source>
</evidence>
<proteinExistence type="predicted"/>
<gene>
    <name evidence="2" type="ORF">RN001_012825</name>
</gene>
<feature type="region of interest" description="Disordered" evidence="1">
    <location>
        <begin position="132"/>
        <end position="162"/>
    </location>
</feature>